<keyword evidence="2" id="KW-0812">Transmembrane</keyword>
<evidence type="ECO:0000256" key="1">
    <source>
        <dbReference type="SAM" id="MobiDB-lite"/>
    </source>
</evidence>
<proteinExistence type="predicted"/>
<feature type="transmembrane region" description="Helical" evidence="2">
    <location>
        <begin position="27"/>
        <end position="49"/>
    </location>
</feature>
<dbReference type="Proteomes" id="UP000265768">
    <property type="component" value="Unassembled WGS sequence"/>
</dbReference>
<keyword evidence="4" id="KW-1185">Reference proteome</keyword>
<name>A0A3A4AY48_9ACTN</name>
<keyword evidence="2" id="KW-0472">Membrane</keyword>
<accession>A0A3A4AY48</accession>
<keyword evidence="2" id="KW-1133">Transmembrane helix</keyword>
<protein>
    <submittedName>
        <fullName evidence="3">Uncharacterized protein</fullName>
    </submittedName>
</protein>
<reference evidence="3 4" key="1">
    <citation type="submission" date="2018-09" db="EMBL/GenBank/DDBJ databases">
        <title>YIM 75507 draft genome.</title>
        <authorList>
            <person name="Tang S."/>
            <person name="Feng Y."/>
        </authorList>
    </citation>
    <scope>NUCLEOTIDE SEQUENCE [LARGE SCALE GENOMIC DNA]</scope>
    <source>
        <strain evidence="3 4">YIM 75507</strain>
    </source>
</reference>
<organism evidence="3 4">
    <name type="scientific">Bailinhaonella thermotolerans</name>
    <dbReference type="NCBI Taxonomy" id="1070861"/>
    <lineage>
        <taxon>Bacteria</taxon>
        <taxon>Bacillati</taxon>
        <taxon>Actinomycetota</taxon>
        <taxon>Actinomycetes</taxon>
        <taxon>Streptosporangiales</taxon>
        <taxon>Streptosporangiaceae</taxon>
        <taxon>Bailinhaonella</taxon>
    </lineage>
</organism>
<dbReference type="EMBL" id="QZEY01000003">
    <property type="protein sequence ID" value="RJL33329.1"/>
    <property type="molecule type" value="Genomic_DNA"/>
</dbReference>
<feature type="compositionally biased region" description="Basic and acidic residues" evidence="1">
    <location>
        <begin position="60"/>
        <end position="74"/>
    </location>
</feature>
<gene>
    <name evidence="3" type="ORF">D5H75_11030</name>
</gene>
<sequence length="83" mass="9026">MRGSHRSLPGAWKTYGVTVLQPVEQNAVSPGLLGFLVVAALGLALFFLIKSMNRQIKKIEVPHENEPGKDRPGDENPPNPPAK</sequence>
<evidence type="ECO:0000256" key="2">
    <source>
        <dbReference type="SAM" id="Phobius"/>
    </source>
</evidence>
<evidence type="ECO:0000313" key="4">
    <source>
        <dbReference type="Proteomes" id="UP000265768"/>
    </source>
</evidence>
<comment type="caution">
    <text evidence="3">The sequence shown here is derived from an EMBL/GenBank/DDBJ whole genome shotgun (WGS) entry which is preliminary data.</text>
</comment>
<evidence type="ECO:0000313" key="3">
    <source>
        <dbReference type="EMBL" id="RJL33329.1"/>
    </source>
</evidence>
<feature type="region of interest" description="Disordered" evidence="1">
    <location>
        <begin position="60"/>
        <end position="83"/>
    </location>
</feature>
<dbReference type="AlphaFoldDB" id="A0A3A4AY48"/>